<evidence type="ECO:0000256" key="2">
    <source>
        <dbReference type="SAM" id="MobiDB-lite"/>
    </source>
</evidence>
<accession>A0A6M5YG63</accession>
<feature type="compositionally biased region" description="Pro residues" evidence="2">
    <location>
        <begin position="1"/>
        <end position="16"/>
    </location>
</feature>
<dbReference type="Pfam" id="PF13432">
    <property type="entry name" value="TPR_16"/>
    <property type="match status" value="2"/>
</dbReference>
<dbReference type="Proteomes" id="UP000503447">
    <property type="component" value="Chromosome"/>
</dbReference>
<keyword evidence="1" id="KW-0802">TPR repeat</keyword>
<evidence type="ECO:0008006" key="6">
    <source>
        <dbReference type="Google" id="ProtNLM"/>
    </source>
</evidence>
<organism evidence="4 5">
    <name type="scientific">Frigoriglobus tundricola</name>
    <dbReference type="NCBI Taxonomy" id="2774151"/>
    <lineage>
        <taxon>Bacteria</taxon>
        <taxon>Pseudomonadati</taxon>
        <taxon>Planctomycetota</taxon>
        <taxon>Planctomycetia</taxon>
        <taxon>Gemmatales</taxon>
        <taxon>Gemmataceae</taxon>
        <taxon>Frigoriglobus</taxon>
    </lineage>
</organism>
<dbReference type="PANTHER" id="PTHR12558">
    <property type="entry name" value="CELL DIVISION CYCLE 16,23,27"/>
    <property type="match status" value="1"/>
</dbReference>
<dbReference type="EMBL" id="CP053452">
    <property type="protein sequence ID" value="QJW92594.1"/>
    <property type="molecule type" value="Genomic_DNA"/>
</dbReference>
<dbReference type="Gene3D" id="1.25.40.10">
    <property type="entry name" value="Tetratricopeptide repeat domain"/>
    <property type="match status" value="3"/>
</dbReference>
<dbReference type="AlphaFoldDB" id="A0A6M5YG63"/>
<keyword evidence="3" id="KW-0812">Transmembrane</keyword>
<feature type="region of interest" description="Disordered" evidence="2">
    <location>
        <begin position="1"/>
        <end position="25"/>
    </location>
</feature>
<evidence type="ECO:0000313" key="5">
    <source>
        <dbReference type="Proteomes" id="UP000503447"/>
    </source>
</evidence>
<dbReference type="SMART" id="SM00028">
    <property type="entry name" value="TPR"/>
    <property type="match status" value="4"/>
</dbReference>
<evidence type="ECO:0000313" key="4">
    <source>
        <dbReference type="EMBL" id="QJW92594.1"/>
    </source>
</evidence>
<feature type="transmembrane region" description="Helical" evidence="3">
    <location>
        <begin position="33"/>
        <end position="52"/>
    </location>
</feature>
<reference evidence="5" key="1">
    <citation type="submission" date="2020-05" db="EMBL/GenBank/DDBJ databases">
        <title>Frigoriglobus tundricola gen. nov., sp. nov., a psychrotolerant cellulolytic planctomycete of the family Gemmataceae with two divergent copies of 16S rRNA gene.</title>
        <authorList>
            <person name="Kulichevskaya I.S."/>
            <person name="Ivanova A.A."/>
            <person name="Naumoff D.G."/>
            <person name="Beletsky A.V."/>
            <person name="Rijpstra W.I.C."/>
            <person name="Sinninghe Damste J.S."/>
            <person name="Mardanov A.V."/>
            <person name="Ravin N.V."/>
            <person name="Dedysh S.N."/>
        </authorList>
    </citation>
    <scope>NUCLEOTIDE SEQUENCE [LARGE SCALE GENOMIC DNA]</scope>
    <source>
        <strain evidence="5">PL17</strain>
    </source>
</reference>
<dbReference type="InterPro" id="IPR011990">
    <property type="entry name" value="TPR-like_helical_dom_sf"/>
</dbReference>
<feature type="repeat" description="TPR" evidence="1">
    <location>
        <begin position="397"/>
        <end position="430"/>
    </location>
</feature>
<dbReference type="InterPro" id="IPR019734">
    <property type="entry name" value="TPR_rpt"/>
</dbReference>
<dbReference type="PANTHER" id="PTHR12558:SF13">
    <property type="entry name" value="CELL DIVISION CYCLE PROTEIN 27 HOMOLOG"/>
    <property type="match status" value="1"/>
</dbReference>
<evidence type="ECO:0000256" key="3">
    <source>
        <dbReference type="SAM" id="Phobius"/>
    </source>
</evidence>
<keyword evidence="3" id="KW-1133">Transmembrane helix</keyword>
<sequence>MKANLPPRPEPVPEPNAPTHSRRALAGPGRRRLWAAFVLAALAIGAGVWWSHREPPPPEPPLPATITETEVREAVERARANVVADPRSGAAWGDYGSVLLAHLFDHEAQQCFEEAARLAPNDPRWPYARGQIALKRDPANALVLLTAAADAARTDPKFRTAFTLALAEALLEGGEVDRAADLFDREAATRSDRATYGLGLVAVARGDDATAAQRFAAVRWNPSCRKQAHAQLARLARARGDVTAAKQYEAEANAVEGDPPWPDPYLDHVVGLQVGYRGLQRRTTILERDGQFQAAAELYLEQARHERTSKALTGAGINLGRLGRRDMRHYDEAIALLREAVQLGPSDTNAHFTLSLVAFSRAERLWVADPRSAEAAGGFREAIEEARKATELKPDHARAFLHWGLALKNLGDPKAAIEPLRKGLVIRPEEFELHLGLGQALAACGDRAGAGASFHVAQKLDPNDPRPAQELAKLK</sequence>
<dbReference type="PROSITE" id="PS50005">
    <property type="entry name" value="TPR"/>
    <property type="match status" value="1"/>
</dbReference>
<gene>
    <name evidence="4" type="ORF">FTUN_0091</name>
</gene>
<keyword evidence="5" id="KW-1185">Reference proteome</keyword>
<proteinExistence type="predicted"/>
<dbReference type="SUPFAM" id="SSF48452">
    <property type="entry name" value="TPR-like"/>
    <property type="match status" value="2"/>
</dbReference>
<protein>
    <recommendedName>
        <fullName evidence="6">Tetratricopeptide repeat protein</fullName>
    </recommendedName>
</protein>
<dbReference type="RefSeq" id="WP_171468957.1">
    <property type="nucleotide sequence ID" value="NZ_CP053452.2"/>
</dbReference>
<keyword evidence="3" id="KW-0472">Membrane</keyword>
<name>A0A6M5YG63_9BACT</name>
<evidence type="ECO:0000256" key="1">
    <source>
        <dbReference type="PROSITE-ProRule" id="PRU00339"/>
    </source>
</evidence>
<dbReference type="KEGG" id="ftj:FTUN_0091"/>